<dbReference type="EMBL" id="JRFA01000023">
    <property type="protein sequence ID" value="KGN73294.1"/>
    <property type="molecule type" value="Genomic_DNA"/>
</dbReference>
<evidence type="ECO:0000256" key="5">
    <source>
        <dbReference type="ARBA" id="ARBA00023098"/>
    </source>
</evidence>
<comment type="similarity">
    <text evidence="7">Belongs to the transferase hexapeptide repeat family. LpxD subfamily.</text>
</comment>
<reference evidence="9 11" key="1">
    <citation type="submission" date="2014-09" db="EMBL/GenBank/DDBJ databases">
        <title>Draft Genome Sequence of Porphyromonas macacae COT-192_OH2859.</title>
        <authorList>
            <person name="Wallis C."/>
            <person name="Deusch O."/>
            <person name="O'Flynn C."/>
            <person name="Davis I."/>
            <person name="Horsfall A."/>
            <person name="Kirkwood N."/>
            <person name="Harris S."/>
            <person name="Eisen J.A."/>
            <person name="Coil D.A."/>
            <person name="Darling A.E."/>
            <person name="Jospin G."/>
            <person name="Alexiev A."/>
        </authorList>
    </citation>
    <scope>NUCLEOTIDE SEQUENCE [LARGE SCALE GENOMIC DNA]</scope>
    <source>
        <strain evidence="11">COT-192 OH2859</strain>
        <strain evidence="9">COT-192_OH2859</strain>
    </source>
</reference>
<dbReference type="NCBIfam" id="NF002060">
    <property type="entry name" value="PRK00892.1"/>
    <property type="match status" value="1"/>
</dbReference>
<dbReference type="InterPro" id="IPR001451">
    <property type="entry name" value="Hexapep"/>
</dbReference>
<reference evidence="10 12" key="2">
    <citation type="submission" date="2018-06" db="EMBL/GenBank/DDBJ databases">
        <authorList>
            <consortium name="Pathogen Informatics"/>
            <person name="Doyle S."/>
        </authorList>
    </citation>
    <scope>NUCLEOTIDE SEQUENCE [LARGE SCALE GENOMIC DNA]</scope>
    <source>
        <strain evidence="10 12">NCTC11632</strain>
    </source>
</reference>
<dbReference type="EC" id="2.3.1.191" evidence="7"/>
<dbReference type="InterPro" id="IPR020573">
    <property type="entry name" value="UDP_GlcNAc_AcTrfase_non-rep"/>
</dbReference>
<feature type="domain" description="UDP-3-O-[3-hydroxymyristoyl] glucosamine N-acyltransferase non-repeat region" evidence="8">
    <location>
        <begin position="25"/>
        <end position="91"/>
    </location>
</feature>
<gene>
    <name evidence="7 10" type="primary">lpxD</name>
    <name evidence="9" type="ORF">HQ47_07360</name>
    <name evidence="10" type="ORF">NCTC11632_00022</name>
</gene>
<evidence type="ECO:0000259" key="8">
    <source>
        <dbReference type="Pfam" id="PF04613"/>
    </source>
</evidence>
<dbReference type="InterPro" id="IPR007691">
    <property type="entry name" value="LpxD"/>
</dbReference>
<keyword evidence="4 7" id="KW-0677">Repeat</keyword>
<dbReference type="SUPFAM" id="SSF51161">
    <property type="entry name" value="Trimeric LpxA-like enzymes"/>
    <property type="match status" value="1"/>
</dbReference>
<feature type="active site" description="Proton acceptor" evidence="7">
    <location>
        <position position="244"/>
    </location>
</feature>
<dbReference type="CDD" id="cd03352">
    <property type="entry name" value="LbH_LpxD"/>
    <property type="match status" value="1"/>
</dbReference>
<dbReference type="Pfam" id="PF04613">
    <property type="entry name" value="LpxD"/>
    <property type="match status" value="1"/>
</dbReference>
<dbReference type="NCBIfam" id="TIGR01853">
    <property type="entry name" value="lipid_A_lpxD"/>
    <property type="match status" value="1"/>
</dbReference>
<evidence type="ECO:0000256" key="3">
    <source>
        <dbReference type="ARBA" id="ARBA00022679"/>
    </source>
</evidence>
<evidence type="ECO:0000313" key="10">
    <source>
        <dbReference type="EMBL" id="SUB87964.1"/>
    </source>
</evidence>
<dbReference type="AlphaFoldDB" id="A0A0A2EA29"/>
<sequence>MIPEFSVEQIAAVVGGTIEGDPSAKVSAFGKIEDAKSGDLTFLANEKYESFIYTTKATAVLVNKTFEPREKIEAVLIRVPDAYAALAQLLQMVQQAEKADQSVGIHPTAIVAEGVIIPEDAYVGAYAYVDRGCVIGSGCCIYPYVYIGKGVQIGEQTEIYPHATVYSGVKIGRRCLLHAGVVIGADGFGFAPEEDGYHKIPQLGGVILEDDVEIGANTCVDRAVMGNTIVSKGVKLDNLVQIAHNCVVGKHTVMAAQAGLAGSTHVGEWCQLGGQVGVAGHLKIGNHVKAGGQTGILGNIEDGKNIMGSPAMEAGKAMRTYVQLSRLSELEKRVKELEKKLYEKEKQ</sequence>
<comment type="pathway">
    <text evidence="7">Bacterial outer membrane biogenesis; LPS lipid A biosynthesis.</text>
</comment>
<evidence type="ECO:0000313" key="11">
    <source>
        <dbReference type="Proteomes" id="UP000030103"/>
    </source>
</evidence>
<evidence type="ECO:0000256" key="7">
    <source>
        <dbReference type="HAMAP-Rule" id="MF_00523"/>
    </source>
</evidence>
<dbReference type="Gene3D" id="3.40.1390.10">
    <property type="entry name" value="MurE/MurF, N-terminal domain"/>
    <property type="match status" value="1"/>
</dbReference>
<keyword evidence="1 7" id="KW-0444">Lipid biosynthesis</keyword>
<evidence type="ECO:0000313" key="9">
    <source>
        <dbReference type="EMBL" id="KGN73294.1"/>
    </source>
</evidence>
<comment type="catalytic activity">
    <reaction evidence="7">
        <text>a UDP-3-O-[(3R)-3-hydroxyacyl]-alpha-D-glucosamine + a (3R)-hydroxyacyl-[ACP] = a UDP-2-N,3-O-bis[(3R)-3-hydroxyacyl]-alpha-D-glucosamine + holo-[ACP] + H(+)</text>
        <dbReference type="Rhea" id="RHEA:53836"/>
        <dbReference type="Rhea" id="RHEA-COMP:9685"/>
        <dbReference type="Rhea" id="RHEA-COMP:9945"/>
        <dbReference type="ChEBI" id="CHEBI:15378"/>
        <dbReference type="ChEBI" id="CHEBI:64479"/>
        <dbReference type="ChEBI" id="CHEBI:78827"/>
        <dbReference type="ChEBI" id="CHEBI:137740"/>
        <dbReference type="ChEBI" id="CHEBI:137748"/>
        <dbReference type="EC" id="2.3.1.191"/>
    </reaction>
</comment>
<dbReference type="GO" id="GO:0103118">
    <property type="term" value="F:UDP-3-O-[(3R)-3-hydroxyacyl]-glucosamine N-acyltransferase activity"/>
    <property type="evidence" value="ECO:0007669"/>
    <property type="project" value="UniProtKB-EC"/>
</dbReference>
<evidence type="ECO:0000256" key="4">
    <source>
        <dbReference type="ARBA" id="ARBA00022737"/>
    </source>
</evidence>
<dbReference type="RefSeq" id="WP_025003453.1">
    <property type="nucleotide sequence ID" value="NZ_JASBZX010000003.1"/>
</dbReference>
<dbReference type="PANTHER" id="PTHR43378:SF2">
    <property type="entry name" value="UDP-3-O-ACYLGLUCOSAMINE N-ACYLTRANSFERASE 1, MITOCHONDRIAL-RELATED"/>
    <property type="match status" value="1"/>
</dbReference>
<dbReference type="Pfam" id="PF00132">
    <property type="entry name" value="Hexapep"/>
    <property type="match status" value="2"/>
</dbReference>
<comment type="subunit">
    <text evidence="7">Homotrimer.</text>
</comment>
<accession>A0A0A2EA29</accession>
<dbReference type="GO" id="GO:0009245">
    <property type="term" value="P:lipid A biosynthetic process"/>
    <property type="evidence" value="ECO:0007669"/>
    <property type="project" value="UniProtKB-UniRule"/>
</dbReference>
<evidence type="ECO:0000256" key="2">
    <source>
        <dbReference type="ARBA" id="ARBA00022556"/>
    </source>
</evidence>
<dbReference type="Proteomes" id="UP000254156">
    <property type="component" value="Unassembled WGS sequence"/>
</dbReference>
<dbReference type="GO" id="GO:0016410">
    <property type="term" value="F:N-acyltransferase activity"/>
    <property type="evidence" value="ECO:0007669"/>
    <property type="project" value="InterPro"/>
</dbReference>
<organism evidence="9 11">
    <name type="scientific">Porphyromonas macacae</name>
    <dbReference type="NCBI Taxonomy" id="28115"/>
    <lineage>
        <taxon>Bacteria</taxon>
        <taxon>Pseudomonadati</taxon>
        <taxon>Bacteroidota</taxon>
        <taxon>Bacteroidia</taxon>
        <taxon>Bacteroidales</taxon>
        <taxon>Porphyromonadaceae</taxon>
        <taxon>Porphyromonas</taxon>
    </lineage>
</organism>
<dbReference type="EMBL" id="UGTF01000002">
    <property type="protein sequence ID" value="SUB87964.1"/>
    <property type="molecule type" value="Genomic_DNA"/>
</dbReference>
<dbReference type="Gene3D" id="2.160.10.10">
    <property type="entry name" value="Hexapeptide repeat proteins"/>
    <property type="match status" value="1"/>
</dbReference>
<keyword evidence="5 7" id="KW-0443">Lipid metabolism</keyword>
<protein>
    <recommendedName>
        <fullName evidence="7">UDP-3-O-acylglucosamine N-acyltransferase</fullName>
        <ecNumber evidence="7">2.3.1.191</ecNumber>
    </recommendedName>
</protein>
<dbReference type="HAMAP" id="MF_00523">
    <property type="entry name" value="LpxD"/>
    <property type="match status" value="1"/>
</dbReference>
<keyword evidence="2 7" id="KW-0441">Lipid A biosynthesis</keyword>
<dbReference type="InterPro" id="IPR011004">
    <property type="entry name" value="Trimer_LpxA-like_sf"/>
</dbReference>
<dbReference type="UniPathway" id="UPA00973"/>
<name>A0A0A2EA29_9PORP</name>
<dbReference type="eggNOG" id="COG1044">
    <property type="taxonomic scope" value="Bacteria"/>
</dbReference>
<dbReference type="STRING" id="28115.HQ47_07360"/>
<keyword evidence="3 7" id="KW-0808">Transferase</keyword>
<evidence type="ECO:0000313" key="12">
    <source>
        <dbReference type="Proteomes" id="UP000254156"/>
    </source>
</evidence>
<dbReference type="OrthoDB" id="9784739at2"/>
<comment type="function">
    <text evidence="7">Catalyzes the N-acylation of UDP-3-O-acylglucosamine using 3-hydroxyacyl-ACP as the acyl donor. Is involved in the biosynthesis of lipid A, a phosphorylated glycolipid that anchors the lipopolysaccharide to the outer membrane of the cell.</text>
</comment>
<evidence type="ECO:0000256" key="6">
    <source>
        <dbReference type="ARBA" id="ARBA00023315"/>
    </source>
</evidence>
<dbReference type="GO" id="GO:0016020">
    <property type="term" value="C:membrane"/>
    <property type="evidence" value="ECO:0007669"/>
    <property type="project" value="GOC"/>
</dbReference>
<proteinExistence type="inferred from homology"/>
<evidence type="ECO:0000256" key="1">
    <source>
        <dbReference type="ARBA" id="ARBA00022516"/>
    </source>
</evidence>
<keyword evidence="11" id="KW-1185">Reference proteome</keyword>
<keyword evidence="6 7" id="KW-0012">Acyltransferase</keyword>
<dbReference type="PANTHER" id="PTHR43378">
    <property type="entry name" value="UDP-3-O-ACYLGLUCOSAMINE N-ACYLTRANSFERASE"/>
    <property type="match status" value="1"/>
</dbReference>
<dbReference type="Proteomes" id="UP000030103">
    <property type="component" value="Unassembled WGS sequence"/>
</dbReference>